<dbReference type="InterPro" id="IPR005119">
    <property type="entry name" value="LysR_subst-bd"/>
</dbReference>
<dbReference type="Proteomes" id="UP001596016">
    <property type="component" value="Unassembled WGS sequence"/>
</dbReference>
<dbReference type="RefSeq" id="WP_378230901.1">
    <property type="nucleotide sequence ID" value="NZ_JBHSLL010000055.1"/>
</dbReference>
<evidence type="ECO:0000256" key="2">
    <source>
        <dbReference type="ARBA" id="ARBA00023015"/>
    </source>
</evidence>
<dbReference type="EMBL" id="JBHSLL010000055">
    <property type="protein sequence ID" value="MFC5387176.1"/>
    <property type="molecule type" value="Genomic_DNA"/>
</dbReference>
<sequence length="298" mass="33512">MPDLRHLRYFVAVAEELNFTRAAKRLHIAQPPLSIQIRQLEEELDVPLLLRTRQRVELTDGGRAYLEQARQILRSVENAKVQAQRAQRGEIGQLAIGFFEHMSYTLLPPILRAYREQYPLVDVQLRWFPVVDLVDGLLRGEIDISFMRPVSGSEALKSETLLTEPFILAVPADHPFVGLDSVSLSDCSSENFIIYSSKVAPDFHRTIFNMCAEAGFEPRIVTEAAQVYTLLGLVSSGAGLAFVPSGVRRVHFEHVKYVSLTDTNAEIEVQLAWTRTPTSLLSAFIDTAKDFVRTFGIP</sequence>
<keyword evidence="3" id="KW-0238">DNA-binding</keyword>
<keyword evidence="2" id="KW-0805">Transcription regulation</keyword>
<dbReference type="InterPro" id="IPR036390">
    <property type="entry name" value="WH_DNA-bd_sf"/>
</dbReference>
<comment type="caution">
    <text evidence="6">The sequence shown here is derived from an EMBL/GenBank/DDBJ whole genome shotgun (WGS) entry which is preliminary data.</text>
</comment>
<name>A0ABW0H175_9HYPH</name>
<comment type="similarity">
    <text evidence="1">Belongs to the LysR transcriptional regulatory family.</text>
</comment>
<dbReference type="Pfam" id="PF03466">
    <property type="entry name" value="LysR_substrate"/>
    <property type="match status" value="1"/>
</dbReference>
<dbReference type="InterPro" id="IPR036388">
    <property type="entry name" value="WH-like_DNA-bd_sf"/>
</dbReference>
<dbReference type="PANTHER" id="PTHR30346:SF0">
    <property type="entry name" value="HCA OPERON TRANSCRIPTIONAL ACTIVATOR HCAR"/>
    <property type="match status" value="1"/>
</dbReference>
<evidence type="ECO:0000313" key="6">
    <source>
        <dbReference type="EMBL" id="MFC5387176.1"/>
    </source>
</evidence>
<organism evidence="6 7">
    <name type="scientific">Aquamicrobium segne</name>
    <dbReference type="NCBI Taxonomy" id="469547"/>
    <lineage>
        <taxon>Bacteria</taxon>
        <taxon>Pseudomonadati</taxon>
        <taxon>Pseudomonadota</taxon>
        <taxon>Alphaproteobacteria</taxon>
        <taxon>Hyphomicrobiales</taxon>
        <taxon>Phyllobacteriaceae</taxon>
        <taxon>Aquamicrobium</taxon>
    </lineage>
</organism>
<gene>
    <name evidence="6" type="ORF">ACFPLB_14535</name>
</gene>
<evidence type="ECO:0000313" key="7">
    <source>
        <dbReference type="Proteomes" id="UP001596016"/>
    </source>
</evidence>
<feature type="domain" description="HTH lysR-type" evidence="5">
    <location>
        <begin position="2"/>
        <end position="59"/>
    </location>
</feature>
<evidence type="ECO:0000256" key="3">
    <source>
        <dbReference type="ARBA" id="ARBA00023125"/>
    </source>
</evidence>
<proteinExistence type="inferred from homology"/>
<accession>A0ABW0H175</accession>
<dbReference type="InterPro" id="IPR000847">
    <property type="entry name" value="LysR_HTH_N"/>
</dbReference>
<reference evidence="7" key="1">
    <citation type="journal article" date="2019" name="Int. J. Syst. Evol. Microbiol.">
        <title>The Global Catalogue of Microorganisms (GCM) 10K type strain sequencing project: providing services to taxonomists for standard genome sequencing and annotation.</title>
        <authorList>
            <consortium name="The Broad Institute Genomics Platform"/>
            <consortium name="The Broad Institute Genome Sequencing Center for Infectious Disease"/>
            <person name="Wu L."/>
            <person name="Ma J."/>
        </authorList>
    </citation>
    <scope>NUCLEOTIDE SEQUENCE [LARGE SCALE GENOMIC DNA]</scope>
    <source>
        <strain evidence="7">CGMCC 4.1415</strain>
    </source>
</reference>
<keyword evidence="4" id="KW-0804">Transcription</keyword>
<evidence type="ECO:0000259" key="5">
    <source>
        <dbReference type="PROSITE" id="PS50931"/>
    </source>
</evidence>
<dbReference type="Pfam" id="PF00126">
    <property type="entry name" value="HTH_1"/>
    <property type="match status" value="1"/>
</dbReference>
<dbReference type="PRINTS" id="PR00039">
    <property type="entry name" value="HTHLYSR"/>
</dbReference>
<keyword evidence="7" id="KW-1185">Reference proteome</keyword>
<dbReference type="PANTHER" id="PTHR30346">
    <property type="entry name" value="TRANSCRIPTIONAL DUAL REGULATOR HCAR-RELATED"/>
    <property type="match status" value="1"/>
</dbReference>
<dbReference type="CDD" id="cd08414">
    <property type="entry name" value="PBP2_LTTR_aromatics_like"/>
    <property type="match status" value="1"/>
</dbReference>
<dbReference type="PROSITE" id="PS50931">
    <property type="entry name" value="HTH_LYSR"/>
    <property type="match status" value="1"/>
</dbReference>
<dbReference type="Gene3D" id="3.40.190.10">
    <property type="entry name" value="Periplasmic binding protein-like II"/>
    <property type="match status" value="2"/>
</dbReference>
<protein>
    <submittedName>
        <fullName evidence="6">LysR substrate-binding domain-containing protein</fullName>
    </submittedName>
</protein>
<dbReference type="SUPFAM" id="SSF46785">
    <property type="entry name" value="Winged helix' DNA-binding domain"/>
    <property type="match status" value="1"/>
</dbReference>
<dbReference type="SUPFAM" id="SSF53850">
    <property type="entry name" value="Periplasmic binding protein-like II"/>
    <property type="match status" value="1"/>
</dbReference>
<dbReference type="Gene3D" id="1.10.10.10">
    <property type="entry name" value="Winged helix-like DNA-binding domain superfamily/Winged helix DNA-binding domain"/>
    <property type="match status" value="1"/>
</dbReference>
<evidence type="ECO:0000256" key="4">
    <source>
        <dbReference type="ARBA" id="ARBA00023163"/>
    </source>
</evidence>
<evidence type="ECO:0000256" key="1">
    <source>
        <dbReference type="ARBA" id="ARBA00009437"/>
    </source>
</evidence>